<evidence type="ECO:0000313" key="1">
    <source>
        <dbReference type="EMBL" id="MBE9189219.1"/>
    </source>
</evidence>
<reference evidence="1 2" key="1">
    <citation type="submission" date="2020-10" db="EMBL/GenBank/DDBJ databases">
        <authorList>
            <person name="Castelo-Branco R."/>
            <person name="Eusebio N."/>
            <person name="Adriana R."/>
            <person name="Vieira A."/>
            <person name="Brugerolle De Fraissinette N."/>
            <person name="Rezende De Castro R."/>
            <person name="Schneider M.P."/>
            <person name="Vasconcelos V."/>
            <person name="Leao P.N."/>
        </authorList>
    </citation>
    <scope>NUCLEOTIDE SEQUENCE [LARGE SCALE GENOMIC DNA]</scope>
    <source>
        <strain evidence="1 2">LEGE 06123</strain>
    </source>
</reference>
<proteinExistence type="predicted"/>
<accession>A0ABR9ULT5</accession>
<sequence length="53" mass="6116">MHYICPYLFPSQNTNFCTTAIAHEDIVSCPSDRISIVTLNTLPYINSRAFWHI</sequence>
<comment type="caution">
    <text evidence="1">The sequence shown here is derived from an EMBL/GenBank/DDBJ whole genome shotgun (WGS) entry which is preliminary data.</text>
</comment>
<dbReference type="EMBL" id="JADEWN010000004">
    <property type="protein sequence ID" value="MBE9189219.1"/>
    <property type="molecule type" value="Genomic_DNA"/>
</dbReference>
<organism evidence="1 2">
    <name type="scientific">Gloeocapsopsis crepidinum LEGE 06123</name>
    <dbReference type="NCBI Taxonomy" id="588587"/>
    <lineage>
        <taxon>Bacteria</taxon>
        <taxon>Bacillati</taxon>
        <taxon>Cyanobacteriota</taxon>
        <taxon>Cyanophyceae</taxon>
        <taxon>Oscillatoriophycideae</taxon>
        <taxon>Chroococcales</taxon>
        <taxon>Chroococcaceae</taxon>
        <taxon>Gloeocapsopsis</taxon>
    </lineage>
</organism>
<evidence type="ECO:0000313" key="2">
    <source>
        <dbReference type="Proteomes" id="UP000651156"/>
    </source>
</evidence>
<gene>
    <name evidence="1" type="ORF">IQ230_02315</name>
</gene>
<dbReference type="Proteomes" id="UP000651156">
    <property type="component" value="Unassembled WGS sequence"/>
</dbReference>
<name>A0ABR9ULT5_9CHRO</name>
<keyword evidence="2" id="KW-1185">Reference proteome</keyword>
<protein>
    <submittedName>
        <fullName evidence="1">Uncharacterized protein</fullName>
    </submittedName>
</protein>